<dbReference type="OrthoDB" id="111250at2759"/>
<evidence type="ECO:0000256" key="2">
    <source>
        <dbReference type="ARBA" id="ARBA00022771"/>
    </source>
</evidence>
<dbReference type="Pfam" id="PF13445">
    <property type="entry name" value="zf-RING_UBOX"/>
    <property type="match status" value="1"/>
</dbReference>
<dbReference type="InterPro" id="IPR027370">
    <property type="entry name" value="Znf-RING_euk"/>
</dbReference>
<sequence>MEASASTDCPICLDILTEPTIIPCGHVICRTCLVAWLQARQTATKCPLCRYPILGEDETPDDFQMRLLAVTVANDLPTHLVVKAIARGRHDVTPDTCSGCEGLLCESHYTRHLLCPGPQDPQQTSNRQFQARTTFQVLSEKLQKMREQMAVVRESFKTIKEKLIGQVPENEATENEALSVVWAGDLEKEAGQLCTILTTHQHLMEGLQESHHALATILMKDAMDLRVKMLTRKVEKYLHASRLWSLL</sequence>
<dbReference type="PANTHER" id="PTHR25462:SF291">
    <property type="entry name" value="E3 UBIQUITIN-PROTEIN LIGASE TRIM45"/>
    <property type="match status" value="1"/>
</dbReference>
<dbReference type="InterPro" id="IPR017907">
    <property type="entry name" value="Znf_RING_CS"/>
</dbReference>
<organism evidence="7 8">
    <name type="scientific">Pomacea canaliculata</name>
    <name type="common">Golden apple snail</name>
    <dbReference type="NCBI Taxonomy" id="400727"/>
    <lineage>
        <taxon>Eukaryota</taxon>
        <taxon>Metazoa</taxon>
        <taxon>Spiralia</taxon>
        <taxon>Lophotrochozoa</taxon>
        <taxon>Mollusca</taxon>
        <taxon>Gastropoda</taxon>
        <taxon>Caenogastropoda</taxon>
        <taxon>Architaenioglossa</taxon>
        <taxon>Ampullarioidea</taxon>
        <taxon>Ampullariidae</taxon>
        <taxon>Pomacea</taxon>
    </lineage>
</organism>
<dbReference type="GO" id="GO:0061630">
    <property type="term" value="F:ubiquitin protein ligase activity"/>
    <property type="evidence" value="ECO:0007669"/>
    <property type="project" value="TreeGrafter"/>
</dbReference>
<evidence type="ECO:0000313" key="8">
    <source>
        <dbReference type="Proteomes" id="UP000245119"/>
    </source>
</evidence>
<dbReference type="STRING" id="400727.A0A2T7NMN5"/>
<keyword evidence="2 4" id="KW-0863">Zinc-finger</keyword>
<dbReference type="InterPro" id="IPR013083">
    <property type="entry name" value="Znf_RING/FYVE/PHD"/>
</dbReference>
<accession>A0A2T7NMN5</accession>
<dbReference type="PANTHER" id="PTHR25462">
    <property type="entry name" value="BONUS, ISOFORM C-RELATED"/>
    <property type="match status" value="1"/>
</dbReference>
<dbReference type="EMBL" id="PZQS01000011">
    <property type="protein sequence ID" value="PVD22428.1"/>
    <property type="molecule type" value="Genomic_DNA"/>
</dbReference>
<keyword evidence="3" id="KW-0862">Zinc</keyword>
<dbReference type="SUPFAM" id="SSF57850">
    <property type="entry name" value="RING/U-box"/>
    <property type="match status" value="1"/>
</dbReference>
<dbReference type="Proteomes" id="UP000245119">
    <property type="component" value="Linkage Group LG11"/>
</dbReference>
<keyword evidence="5" id="KW-0175">Coiled coil</keyword>
<evidence type="ECO:0000256" key="5">
    <source>
        <dbReference type="SAM" id="Coils"/>
    </source>
</evidence>
<name>A0A2T7NMN5_POMCA</name>
<gene>
    <name evidence="7" type="ORF">C0Q70_18240</name>
</gene>
<dbReference type="InterPro" id="IPR001841">
    <property type="entry name" value="Znf_RING"/>
</dbReference>
<evidence type="ECO:0000256" key="4">
    <source>
        <dbReference type="PROSITE-ProRule" id="PRU00175"/>
    </source>
</evidence>
<dbReference type="InterPro" id="IPR047153">
    <property type="entry name" value="TRIM45/56/19-like"/>
</dbReference>
<dbReference type="PROSITE" id="PS00518">
    <property type="entry name" value="ZF_RING_1"/>
    <property type="match status" value="1"/>
</dbReference>
<protein>
    <recommendedName>
        <fullName evidence="6">RING-type domain-containing protein</fullName>
    </recommendedName>
</protein>
<comment type="caution">
    <text evidence="7">The sequence shown here is derived from an EMBL/GenBank/DDBJ whole genome shotgun (WGS) entry which is preliminary data.</text>
</comment>
<reference evidence="7 8" key="1">
    <citation type="submission" date="2018-04" db="EMBL/GenBank/DDBJ databases">
        <title>The genome of golden apple snail Pomacea canaliculata provides insight into stress tolerance and invasive adaptation.</title>
        <authorList>
            <person name="Liu C."/>
            <person name="Liu B."/>
            <person name="Ren Y."/>
            <person name="Zhang Y."/>
            <person name="Wang H."/>
            <person name="Li S."/>
            <person name="Jiang F."/>
            <person name="Yin L."/>
            <person name="Zhang G."/>
            <person name="Qian W."/>
            <person name="Fan W."/>
        </authorList>
    </citation>
    <scope>NUCLEOTIDE SEQUENCE [LARGE SCALE GENOMIC DNA]</scope>
    <source>
        <strain evidence="7">SZHN2017</strain>
        <tissue evidence="7">Muscle</tissue>
    </source>
</reference>
<proteinExistence type="predicted"/>
<keyword evidence="1" id="KW-0479">Metal-binding</keyword>
<dbReference type="SMART" id="SM00184">
    <property type="entry name" value="RING"/>
    <property type="match status" value="1"/>
</dbReference>
<dbReference type="AlphaFoldDB" id="A0A2T7NMN5"/>
<dbReference type="Gene3D" id="3.30.40.10">
    <property type="entry name" value="Zinc/RING finger domain, C3HC4 (zinc finger)"/>
    <property type="match status" value="1"/>
</dbReference>
<feature type="coiled-coil region" evidence="5">
    <location>
        <begin position="135"/>
        <end position="162"/>
    </location>
</feature>
<evidence type="ECO:0000313" key="7">
    <source>
        <dbReference type="EMBL" id="PVD22428.1"/>
    </source>
</evidence>
<evidence type="ECO:0000259" key="6">
    <source>
        <dbReference type="PROSITE" id="PS50089"/>
    </source>
</evidence>
<keyword evidence="8" id="KW-1185">Reference proteome</keyword>
<evidence type="ECO:0000256" key="1">
    <source>
        <dbReference type="ARBA" id="ARBA00022723"/>
    </source>
</evidence>
<dbReference type="PROSITE" id="PS50089">
    <property type="entry name" value="ZF_RING_2"/>
    <property type="match status" value="1"/>
</dbReference>
<dbReference type="GO" id="GO:0008270">
    <property type="term" value="F:zinc ion binding"/>
    <property type="evidence" value="ECO:0007669"/>
    <property type="project" value="UniProtKB-KW"/>
</dbReference>
<evidence type="ECO:0000256" key="3">
    <source>
        <dbReference type="ARBA" id="ARBA00022833"/>
    </source>
</evidence>
<feature type="domain" description="RING-type" evidence="6">
    <location>
        <begin position="9"/>
        <end position="50"/>
    </location>
</feature>